<dbReference type="Proteomes" id="UP000324222">
    <property type="component" value="Unassembled WGS sequence"/>
</dbReference>
<organism evidence="2 3">
    <name type="scientific">Portunus trituberculatus</name>
    <name type="common">Swimming crab</name>
    <name type="synonym">Neptunus trituberculatus</name>
    <dbReference type="NCBI Taxonomy" id="210409"/>
    <lineage>
        <taxon>Eukaryota</taxon>
        <taxon>Metazoa</taxon>
        <taxon>Ecdysozoa</taxon>
        <taxon>Arthropoda</taxon>
        <taxon>Crustacea</taxon>
        <taxon>Multicrustacea</taxon>
        <taxon>Malacostraca</taxon>
        <taxon>Eumalacostraca</taxon>
        <taxon>Eucarida</taxon>
        <taxon>Decapoda</taxon>
        <taxon>Pleocyemata</taxon>
        <taxon>Brachyura</taxon>
        <taxon>Eubrachyura</taxon>
        <taxon>Portunoidea</taxon>
        <taxon>Portunidae</taxon>
        <taxon>Portuninae</taxon>
        <taxon>Portunus</taxon>
    </lineage>
</organism>
<dbReference type="EMBL" id="VSRR010152844">
    <property type="protein sequence ID" value="MPD06754.1"/>
    <property type="molecule type" value="Genomic_DNA"/>
</dbReference>
<evidence type="ECO:0000313" key="3">
    <source>
        <dbReference type="Proteomes" id="UP000324222"/>
    </source>
</evidence>
<comment type="caution">
    <text evidence="2">The sequence shown here is derived from an EMBL/GenBank/DDBJ whole genome shotgun (WGS) entry which is preliminary data.</text>
</comment>
<keyword evidence="3" id="KW-1185">Reference proteome</keyword>
<proteinExistence type="predicted"/>
<accession>A0A5B7KIP2</accession>
<feature type="transmembrane region" description="Helical" evidence="1">
    <location>
        <begin position="39"/>
        <end position="56"/>
    </location>
</feature>
<evidence type="ECO:0000256" key="1">
    <source>
        <dbReference type="SAM" id="Phobius"/>
    </source>
</evidence>
<keyword evidence="1" id="KW-0472">Membrane</keyword>
<protein>
    <submittedName>
        <fullName evidence="2">Uncharacterized protein</fullName>
    </submittedName>
</protein>
<sequence>MDSGVSMLPLFYVNYHTVDRIRTRALGDLSDPKARMVPLYHGGSLLIFNYTIVLLANRTTSPCS</sequence>
<gene>
    <name evidence="2" type="ORF">E2C01_102581</name>
</gene>
<reference evidence="2 3" key="1">
    <citation type="submission" date="2019-05" db="EMBL/GenBank/DDBJ databases">
        <title>Another draft genome of Portunus trituberculatus and its Hox gene families provides insights of decapod evolution.</title>
        <authorList>
            <person name="Jeong J.-H."/>
            <person name="Song I."/>
            <person name="Kim S."/>
            <person name="Choi T."/>
            <person name="Kim D."/>
            <person name="Ryu S."/>
            <person name="Kim W."/>
        </authorList>
    </citation>
    <scope>NUCLEOTIDE SEQUENCE [LARGE SCALE GENOMIC DNA]</scope>
    <source>
        <tissue evidence="2">Muscle</tissue>
    </source>
</reference>
<keyword evidence="1" id="KW-1133">Transmembrane helix</keyword>
<keyword evidence="1" id="KW-0812">Transmembrane</keyword>
<dbReference type="AlphaFoldDB" id="A0A5B7KIP2"/>
<evidence type="ECO:0000313" key="2">
    <source>
        <dbReference type="EMBL" id="MPD06754.1"/>
    </source>
</evidence>
<name>A0A5B7KIP2_PORTR</name>